<feature type="signal peptide" evidence="1">
    <location>
        <begin position="1"/>
        <end position="23"/>
    </location>
</feature>
<evidence type="ECO:0000256" key="1">
    <source>
        <dbReference type="SAM" id="SignalP"/>
    </source>
</evidence>
<accession>A0A7R8ZAJ5</accession>
<reference evidence="2" key="1">
    <citation type="submission" date="2020-11" db="EMBL/GenBank/DDBJ databases">
        <authorList>
            <person name="Tran Van P."/>
        </authorList>
    </citation>
    <scope>NUCLEOTIDE SEQUENCE</scope>
</reference>
<sequence length="201" mass="22249">MLVLLPFMVLYFSTNHFIALAQASTISHLNQWVTNLVEEKEQQSEKIKSRSVKCSLEMGWRQLLPLFKAPYLTTALLMLAIEFLAMMRVWGGREQSERHCGRALYLSSLGATAQTEEDVRKGEAPAIVPKPDRCVAFAVDCTFPLPVNKINSNAKVEATIWDIDGLIEKLHDIVVINLKGNSSSFEDDGGGADLGVVPLSD</sequence>
<proteinExistence type="predicted"/>
<keyword evidence="1" id="KW-0732">Signal</keyword>
<evidence type="ECO:0000313" key="2">
    <source>
        <dbReference type="EMBL" id="CAD7200523.1"/>
    </source>
</evidence>
<protein>
    <submittedName>
        <fullName evidence="2">Uncharacterized protein</fullName>
    </submittedName>
</protein>
<name>A0A7R8ZAJ5_TIMDO</name>
<dbReference type="AlphaFoldDB" id="A0A7R8ZAJ5"/>
<feature type="chain" id="PRO_5031470341" evidence="1">
    <location>
        <begin position="24"/>
        <end position="201"/>
    </location>
</feature>
<organism evidence="2">
    <name type="scientific">Timema douglasi</name>
    <name type="common">Walking stick</name>
    <dbReference type="NCBI Taxonomy" id="61478"/>
    <lineage>
        <taxon>Eukaryota</taxon>
        <taxon>Metazoa</taxon>
        <taxon>Ecdysozoa</taxon>
        <taxon>Arthropoda</taxon>
        <taxon>Hexapoda</taxon>
        <taxon>Insecta</taxon>
        <taxon>Pterygota</taxon>
        <taxon>Neoptera</taxon>
        <taxon>Polyneoptera</taxon>
        <taxon>Phasmatodea</taxon>
        <taxon>Timematodea</taxon>
        <taxon>Timematoidea</taxon>
        <taxon>Timematidae</taxon>
        <taxon>Timema</taxon>
    </lineage>
</organism>
<dbReference type="EMBL" id="OA567560">
    <property type="protein sequence ID" value="CAD7200523.1"/>
    <property type="molecule type" value="Genomic_DNA"/>
</dbReference>
<gene>
    <name evidence="2" type="ORF">TDIB3V08_LOCUS6737</name>
</gene>